<evidence type="ECO:0000256" key="14">
    <source>
        <dbReference type="SAM" id="Phobius"/>
    </source>
</evidence>
<keyword evidence="3 13" id="KW-0813">Transport</keyword>
<proteinExistence type="inferred from homology"/>
<evidence type="ECO:0000256" key="7">
    <source>
        <dbReference type="ARBA" id="ARBA00023053"/>
    </source>
</evidence>
<protein>
    <recommendedName>
        <fullName evidence="17">Ion channel</fullName>
    </recommendedName>
</protein>
<dbReference type="Proteomes" id="UP001432027">
    <property type="component" value="Unassembled WGS sequence"/>
</dbReference>
<dbReference type="Gene3D" id="1.10.287.770">
    <property type="entry name" value="YojJ-like"/>
    <property type="match status" value="1"/>
</dbReference>
<dbReference type="Pfam" id="PF00858">
    <property type="entry name" value="ASC"/>
    <property type="match status" value="2"/>
</dbReference>
<reference evidence="15" key="1">
    <citation type="submission" date="2023-10" db="EMBL/GenBank/DDBJ databases">
        <title>Genome assembly of Pristionchus species.</title>
        <authorList>
            <person name="Yoshida K."/>
            <person name="Sommer R.J."/>
        </authorList>
    </citation>
    <scope>NUCLEOTIDE SEQUENCE</scope>
    <source>
        <strain evidence="15">RS0144</strain>
    </source>
</reference>
<dbReference type="AlphaFoldDB" id="A0AAV5U410"/>
<dbReference type="Gene3D" id="2.60.470.10">
    <property type="entry name" value="Acid-sensing ion channels like domains"/>
    <property type="match status" value="1"/>
</dbReference>
<comment type="caution">
    <text evidence="15">The sequence shown here is derived from an EMBL/GenBank/DDBJ whole genome shotgun (WGS) entry which is preliminary data.</text>
</comment>
<keyword evidence="4 13" id="KW-0894">Sodium channel</keyword>
<organism evidence="15 16">
    <name type="scientific">Pristionchus entomophagus</name>
    <dbReference type="NCBI Taxonomy" id="358040"/>
    <lineage>
        <taxon>Eukaryota</taxon>
        <taxon>Metazoa</taxon>
        <taxon>Ecdysozoa</taxon>
        <taxon>Nematoda</taxon>
        <taxon>Chromadorea</taxon>
        <taxon>Rhabditida</taxon>
        <taxon>Rhabditina</taxon>
        <taxon>Diplogasteromorpha</taxon>
        <taxon>Diplogasteroidea</taxon>
        <taxon>Neodiplogasteridae</taxon>
        <taxon>Pristionchus</taxon>
    </lineage>
</organism>
<keyword evidence="7" id="KW-0915">Sodium</keyword>
<dbReference type="PANTHER" id="PTHR11690:SF269">
    <property type="entry name" value="DEGENERIN-LIKE PROTEIN ASIC-2"/>
    <property type="match status" value="1"/>
</dbReference>
<evidence type="ECO:0000256" key="9">
    <source>
        <dbReference type="ARBA" id="ARBA00023136"/>
    </source>
</evidence>
<dbReference type="GO" id="GO:0005886">
    <property type="term" value="C:plasma membrane"/>
    <property type="evidence" value="ECO:0007669"/>
    <property type="project" value="TreeGrafter"/>
</dbReference>
<comment type="similarity">
    <text evidence="2 13">Belongs to the amiloride-sensitive sodium channel (TC 1.A.6) family.</text>
</comment>
<evidence type="ECO:0000256" key="3">
    <source>
        <dbReference type="ARBA" id="ARBA00022448"/>
    </source>
</evidence>
<evidence type="ECO:0000256" key="5">
    <source>
        <dbReference type="ARBA" id="ARBA00022692"/>
    </source>
</evidence>
<evidence type="ECO:0000256" key="4">
    <source>
        <dbReference type="ARBA" id="ARBA00022461"/>
    </source>
</evidence>
<evidence type="ECO:0000313" key="15">
    <source>
        <dbReference type="EMBL" id="GMT01135.1"/>
    </source>
</evidence>
<dbReference type="GO" id="GO:0015280">
    <property type="term" value="F:ligand-gated sodium channel activity"/>
    <property type="evidence" value="ECO:0007669"/>
    <property type="project" value="TreeGrafter"/>
</dbReference>
<evidence type="ECO:0000256" key="11">
    <source>
        <dbReference type="ARBA" id="ARBA00023201"/>
    </source>
</evidence>
<evidence type="ECO:0000256" key="13">
    <source>
        <dbReference type="RuleBase" id="RU000679"/>
    </source>
</evidence>
<evidence type="ECO:0000256" key="10">
    <source>
        <dbReference type="ARBA" id="ARBA00023180"/>
    </source>
</evidence>
<keyword evidence="16" id="KW-1185">Reference proteome</keyword>
<keyword evidence="10" id="KW-0325">Glycoprotein</keyword>
<feature type="transmembrane region" description="Helical" evidence="14">
    <location>
        <begin position="666"/>
        <end position="689"/>
    </location>
</feature>
<dbReference type="PRINTS" id="PR01078">
    <property type="entry name" value="AMINACHANNEL"/>
</dbReference>
<keyword evidence="5 13" id="KW-0812">Transmembrane</keyword>
<keyword evidence="12 13" id="KW-0407">Ion channel</keyword>
<evidence type="ECO:0000256" key="6">
    <source>
        <dbReference type="ARBA" id="ARBA00022989"/>
    </source>
</evidence>
<name>A0AAV5U410_9BILA</name>
<dbReference type="InterPro" id="IPR001873">
    <property type="entry name" value="ENaC"/>
</dbReference>
<evidence type="ECO:0000313" key="16">
    <source>
        <dbReference type="Proteomes" id="UP001432027"/>
    </source>
</evidence>
<keyword evidence="9 14" id="KW-0472">Membrane</keyword>
<dbReference type="PANTHER" id="PTHR11690">
    <property type="entry name" value="AMILORIDE-SENSITIVE SODIUM CHANNEL-RELATED"/>
    <property type="match status" value="1"/>
</dbReference>
<feature type="transmembrane region" description="Helical" evidence="14">
    <location>
        <begin position="33"/>
        <end position="54"/>
    </location>
</feature>
<sequence length="718" mass="80696">EEEKPDFKVILADFADWSTLSGLKHIISSRTHLIRLAWTAIFIMLCALFGYFLYLSISNYLSYPSEYATQIIFEEPIFPRVSFCNLNAFKYADMATEPSFAALFAMQESYRLVKQGYATSADLYGFNTMDRFEMYKNARLAHLVLSSQIPESSRASLAYDYTDLVTECTFMGTTCTSADFTSFFHSEFGRCFTFSSNRSVTRVGAMTQLRLLLTANAYNSRGLKWANLPSTERLGFKVVVHTPEQFPDVDRYGLYVAPGHQTAIGVNKFRMERLDKPYGRCTTNQSSDANFYSQYEYTIGACLDSCRQKYTVEKCGCAHPAWRKADNDSYCGTTIDQYHCLMSLRGDQTKDNKTDQNLNAIRDCECYDPCIETRITATVSFSSYPAMLYSVGTGTNSQFDKLYSEQGGGRDTTTTTTTLAPGEDPDNQVGCLSNLDAGVRDDVLYARDTFNLLKICNDDPPCKVKITPAERSSQWHSNWPCYYKFCNRPNTTSRKGSYECKDVLPYINFIPNSGNVPGWSGWETGAEPTLLTDCLSTDRAPSVDNSCPSGTYMPVWLVRWKLWVWKVGLSSAMARKKRSAGDDGLSAWINSTTTSAPSNQTVVDNPGLGSCDTWNMNFDSVDECNKWYQSNGLILQVYVDSLQYTKMTQGATFPILSVLIEIGGNAGLWLGMSFISCIELIGLIWLVFYQCFTGGCRRKGKTMDGRENVPKRRDSLSE</sequence>
<keyword evidence="8 13" id="KW-0406">Ion transport</keyword>
<evidence type="ECO:0000256" key="12">
    <source>
        <dbReference type="ARBA" id="ARBA00023303"/>
    </source>
</evidence>
<feature type="non-terminal residue" evidence="15">
    <location>
        <position position="1"/>
    </location>
</feature>
<comment type="subcellular location">
    <subcellularLocation>
        <location evidence="1">Membrane</location>
        <topology evidence="1">Multi-pass membrane protein</topology>
    </subcellularLocation>
</comment>
<evidence type="ECO:0000256" key="2">
    <source>
        <dbReference type="ARBA" id="ARBA00007193"/>
    </source>
</evidence>
<evidence type="ECO:0008006" key="17">
    <source>
        <dbReference type="Google" id="ProtNLM"/>
    </source>
</evidence>
<keyword evidence="6 14" id="KW-1133">Transmembrane helix</keyword>
<keyword evidence="11 13" id="KW-0739">Sodium transport</keyword>
<accession>A0AAV5U410</accession>
<dbReference type="EMBL" id="BTSX01000005">
    <property type="protein sequence ID" value="GMT01135.1"/>
    <property type="molecule type" value="Genomic_DNA"/>
</dbReference>
<evidence type="ECO:0000256" key="8">
    <source>
        <dbReference type="ARBA" id="ARBA00023065"/>
    </source>
</evidence>
<gene>
    <name evidence="15" type="ORF">PENTCL1PPCAC_23309</name>
</gene>
<evidence type="ECO:0000256" key="1">
    <source>
        <dbReference type="ARBA" id="ARBA00004141"/>
    </source>
</evidence>